<dbReference type="Pfam" id="PF13560">
    <property type="entry name" value="HTH_31"/>
    <property type="match status" value="1"/>
</dbReference>
<name>A0A1G8KFF9_9ACTN</name>
<dbReference type="InterPro" id="IPR001387">
    <property type="entry name" value="Cro/C1-type_HTH"/>
</dbReference>
<dbReference type="STRING" id="633440.SAMN05421869_105384"/>
<dbReference type="Gene3D" id="3.30.450.180">
    <property type="match status" value="1"/>
</dbReference>
<evidence type="ECO:0000259" key="2">
    <source>
        <dbReference type="PROSITE" id="PS50943"/>
    </source>
</evidence>
<feature type="region of interest" description="Disordered" evidence="1">
    <location>
        <begin position="1"/>
        <end position="22"/>
    </location>
</feature>
<dbReference type="PANTHER" id="PTHR35010:SF2">
    <property type="entry name" value="BLL4672 PROTEIN"/>
    <property type="match status" value="1"/>
</dbReference>
<dbReference type="PANTHER" id="PTHR35010">
    <property type="entry name" value="BLL4672 PROTEIN-RELATED"/>
    <property type="match status" value="1"/>
</dbReference>
<dbReference type="SMART" id="SM00530">
    <property type="entry name" value="HTH_XRE"/>
    <property type="match status" value="1"/>
</dbReference>
<protein>
    <submittedName>
        <fullName evidence="3">Helix-turn-helix domain-containing protein</fullName>
    </submittedName>
</protein>
<evidence type="ECO:0000256" key="1">
    <source>
        <dbReference type="SAM" id="MobiDB-lite"/>
    </source>
</evidence>
<dbReference type="GO" id="GO:0003677">
    <property type="term" value="F:DNA binding"/>
    <property type="evidence" value="ECO:0007669"/>
    <property type="project" value="InterPro"/>
</dbReference>
<dbReference type="EMBL" id="FNDJ01000005">
    <property type="protein sequence ID" value="SDI42161.1"/>
    <property type="molecule type" value="Genomic_DNA"/>
</dbReference>
<reference evidence="3 4" key="1">
    <citation type="submission" date="2016-10" db="EMBL/GenBank/DDBJ databases">
        <authorList>
            <person name="de Groot N.N."/>
        </authorList>
    </citation>
    <scope>NUCLEOTIDE SEQUENCE [LARGE SCALE GENOMIC DNA]</scope>
    <source>
        <strain evidence="3 4">CGMCC 4.6533</strain>
    </source>
</reference>
<sequence length="321" mass="34593">MSWSKHIAIGPGQGGRGETGPRRATIRARGHRRLGAVTDNELGAFLRARREALKPSDVGLPDGPRRRTPGLRRSEVATVAGVSVEYLTRLEQGRDRNPSTQVLATLAGALRMTPQERVHLRYLAKVAGGGHLLCPGPDQAPARTVRPAVHALLDRLEPAPAAVLNRLGDVLAHTTGFERLFGPLGLLDGERPNMFRFVFADARSRAAFPEWDQVADEYAATLRLEAAADDDYATELLAELSFAAGESFGARLSGPPCPPRLAPVERLTHPRAGELRLELEPLHLSDQEQRLIVYLPADAATAAALDLLTGRRPGALRAVGG</sequence>
<gene>
    <name evidence="3" type="ORF">SAMN05421869_105384</name>
</gene>
<organism evidence="3 4">
    <name type="scientific">Nonomuraea jiangxiensis</name>
    <dbReference type="NCBI Taxonomy" id="633440"/>
    <lineage>
        <taxon>Bacteria</taxon>
        <taxon>Bacillati</taxon>
        <taxon>Actinomycetota</taxon>
        <taxon>Actinomycetes</taxon>
        <taxon>Streptosporangiales</taxon>
        <taxon>Streptosporangiaceae</taxon>
        <taxon>Nonomuraea</taxon>
    </lineage>
</organism>
<accession>A0A1G8KFF9</accession>
<proteinExistence type="predicted"/>
<dbReference type="PROSITE" id="PS50943">
    <property type="entry name" value="HTH_CROC1"/>
    <property type="match status" value="1"/>
</dbReference>
<evidence type="ECO:0000313" key="4">
    <source>
        <dbReference type="Proteomes" id="UP000199202"/>
    </source>
</evidence>
<dbReference type="Proteomes" id="UP000199202">
    <property type="component" value="Unassembled WGS sequence"/>
</dbReference>
<evidence type="ECO:0000313" key="3">
    <source>
        <dbReference type="EMBL" id="SDI42161.1"/>
    </source>
</evidence>
<dbReference type="Pfam" id="PF17765">
    <property type="entry name" value="MLTR_LBD"/>
    <property type="match status" value="1"/>
</dbReference>
<keyword evidence="4" id="KW-1185">Reference proteome</keyword>
<dbReference type="SUPFAM" id="SSF47413">
    <property type="entry name" value="lambda repressor-like DNA-binding domains"/>
    <property type="match status" value="1"/>
</dbReference>
<dbReference type="Gene3D" id="1.10.260.40">
    <property type="entry name" value="lambda repressor-like DNA-binding domains"/>
    <property type="match status" value="1"/>
</dbReference>
<dbReference type="InterPro" id="IPR041413">
    <property type="entry name" value="MLTR_LBD"/>
</dbReference>
<feature type="domain" description="HTH cro/C1-type" evidence="2">
    <location>
        <begin position="70"/>
        <end position="117"/>
    </location>
</feature>
<dbReference type="AlphaFoldDB" id="A0A1G8KFF9"/>
<dbReference type="CDD" id="cd00093">
    <property type="entry name" value="HTH_XRE"/>
    <property type="match status" value="1"/>
</dbReference>
<dbReference type="InterPro" id="IPR010982">
    <property type="entry name" value="Lambda_DNA-bd_dom_sf"/>
</dbReference>